<evidence type="ECO:0000256" key="6">
    <source>
        <dbReference type="ARBA" id="ARBA00022838"/>
    </source>
</evidence>
<keyword evidence="7 9" id="KW-0131">Cell cycle</keyword>
<evidence type="ECO:0000313" key="11">
    <source>
        <dbReference type="Proteomes" id="UP001347796"/>
    </source>
</evidence>
<accession>A0AAN8J9M7</accession>
<comment type="subcellular location">
    <subcellularLocation>
        <location evidence="1 9">Chromosome</location>
        <location evidence="1 9">Centromere</location>
        <location evidence="1 9">Kinetochore</location>
    </subcellularLocation>
</comment>
<name>A0AAN8J9M7_PATCE</name>
<dbReference type="Gene3D" id="1.20.58.730">
    <property type="match status" value="1"/>
</dbReference>
<dbReference type="AlphaFoldDB" id="A0AAN8J9M7"/>
<comment type="caution">
    <text evidence="10">The sequence shown here is derived from an EMBL/GenBank/DDBJ whole genome shotgun (WGS) entry which is preliminary data.</text>
</comment>
<dbReference type="PANTHER" id="PTHR15995:SF1">
    <property type="entry name" value="PROTEIN ZWILCH HOMOLOG"/>
    <property type="match status" value="1"/>
</dbReference>
<dbReference type="Gene3D" id="1.10.287.1880">
    <property type="match status" value="1"/>
</dbReference>
<gene>
    <name evidence="10" type="ORF">SNE40_017018</name>
</gene>
<reference evidence="10 11" key="1">
    <citation type="submission" date="2024-01" db="EMBL/GenBank/DDBJ databases">
        <title>The genome of the rayed Mediterranean limpet Patella caerulea (Linnaeus, 1758).</title>
        <authorList>
            <person name="Anh-Thu Weber A."/>
            <person name="Halstead-Nussloch G."/>
        </authorList>
    </citation>
    <scope>NUCLEOTIDE SEQUENCE [LARGE SCALE GENOMIC DNA]</scope>
    <source>
        <strain evidence="10">AATW-2023a</strain>
        <tissue evidence="10">Whole specimen</tissue>
    </source>
</reference>
<organism evidence="10 11">
    <name type="scientific">Patella caerulea</name>
    <name type="common">Rayed Mediterranean limpet</name>
    <dbReference type="NCBI Taxonomy" id="87958"/>
    <lineage>
        <taxon>Eukaryota</taxon>
        <taxon>Metazoa</taxon>
        <taxon>Spiralia</taxon>
        <taxon>Lophotrochozoa</taxon>
        <taxon>Mollusca</taxon>
        <taxon>Gastropoda</taxon>
        <taxon>Patellogastropoda</taxon>
        <taxon>Patelloidea</taxon>
        <taxon>Patellidae</taxon>
        <taxon>Patella</taxon>
    </lineage>
</organism>
<dbReference type="GO" id="GO:1990423">
    <property type="term" value="C:RZZ complex"/>
    <property type="evidence" value="ECO:0007669"/>
    <property type="project" value="UniProtKB-UniRule"/>
</dbReference>
<evidence type="ECO:0000256" key="9">
    <source>
        <dbReference type="RuleBase" id="RU369076"/>
    </source>
</evidence>
<dbReference type="GO" id="GO:0034501">
    <property type="term" value="P:protein localization to kinetochore"/>
    <property type="evidence" value="ECO:0007669"/>
    <property type="project" value="UniProtKB-UniRule"/>
</dbReference>
<protein>
    <recommendedName>
        <fullName evidence="9">Protein zwilch</fullName>
    </recommendedName>
</protein>
<dbReference type="PANTHER" id="PTHR15995">
    <property type="entry name" value="PROTEIN ZWILCH HOMOLOG"/>
    <property type="match status" value="1"/>
</dbReference>
<dbReference type="InterPro" id="IPR018630">
    <property type="entry name" value="Zwilch"/>
</dbReference>
<evidence type="ECO:0000256" key="2">
    <source>
        <dbReference type="ARBA" id="ARBA00009062"/>
    </source>
</evidence>
<keyword evidence="11" id="KW-1185">Reference proteome</keyword>
<keyword evidence="5 9" id="KW-0498">Mitosis</keyword>
<evidence type="ECO:0000256" key="5">
    <source>
        <dbReference type="ARBA" id="ARBA00022776"/>
    </source>
</evidence>
<comment type="function">
    <text evidence="9">Essential component of the mitotic checkpoint, which prevents cells from prematurely exiting mitosis. Required for the assembly of the dynein-dynactin and MAD1-MAD2 complexes onto kinetochores. Its function related to the spindle assembly machinery is proposed to depend on its association in the mitotic RZZ complex.</text>
</comment>
<keyword evidence="8 9" id="KW-0137">Centromere</keyword>
<evidence type="ECO:0000256" key="1">
    <source>
        <dbReference type="ARBA" id="ARBA00004629"/>
    </source>
</evidence>
<proteinExistence type="inferred from homology"/>
<dbReference type="Pfam" id="PF09817">
    <property type="entry name" value="Zwilch"/>
    <property type="match status" value="1"/>
</dbReference>
<sequence>MDRATIADFKSSIFEVISTKSAKSYGSDCSIDFFTNDPRKPSRQTQKVNYGTDGLRYLDNYLPKEIFASNKNILVVRKGQPYPIADLTDPEDAVTENEEIIPTSPQRKLSTKSFGKIFNKNQNNLSESDGSPLKLQSYADFSFCDSPSYNSPAIFHRPQGVIYVPEGFTCRMSRHLVSLFNVNYTELMDQSTDVISKLPSFWSLCDGTDIQSTVLMGAIPVLYKSEAACHWGLKWTTFTQVETDDIDSIEEKVFNGRVTNNNCFARYDVVQSSAYQGTVSLEFTWKKGSKLLQKPEFCSEAVIKASVTSGDVRSPVIGLFKELTILKSFMSAITTGEINWATSKDDTLPLIDQVKELIESMKLGDAENLNRIQGDDSKQSPMDQFKLEERLDYDFTDYLWKIMITCSSYSELTASLNYIFRALSKGEFQPAVHKKNKTMMAQLIRDSFTGRLVIPHMGGIFPLKLVVEMGIEKLRCDYAHAFVSLDLTTLVHLNYFIQTDLELQEKINNLEKLHHSLEMVVMIHLFLGLPYSFISSCVQKMLKYYESKPVNISEVFEFPVPTKQDLLATVKSSLPSLWSLTVQKKVGNLDLTESKVWTLTTSQPFVHLKKEDDDEKDDKRNEEKPKLFVTYREDSISILG</sequence>
<evidence type="ECO:0000313" key="10">
    <source>
        <dbReference type="EMBL" id="KAK6173597.1"/>
    </source>
</evidence>
<dbReference type="GO" id="GO:0051301">
    <property type="term" value="P:cell division"/>
    <property type="evidence" value="ECO:0007669"/>
    <property type="project" value="UniProtKB-UniRule"/>
</dbReference>
<evidence type="ECO:0000256" key="4">
    <source>
        <dbReference type="ARBA" id="ARBA00022618"/>
    </source>
</evidence>
<dbReference type="EMBL" id="JAZGQO010000011">
    <property type="protein sequence ID" value="KAK6173597.1"/>
    <property type="molecule type" value="Genomic_DNA"/>
</dbReference>
<dbReference type="Proteomes" id="UP001347796">
    <property type="component" value="Unassembled WGS sequence"/>
</dbReference>
<comment type="similarity">
    <text evidence="2 9">Belongs to the ZWILCH family.</text>
</comment>
<comment type="subunit">
    <text evidence="9">Component of the RZZ complex.</text>
</comment>
<keyword evidence="3 9" id="KW-0158">Chromosome</keyword>
<keyword evidence="4 9" id="KW-0132">Cell division</keyword>
<evidence type="ECO:0000256" key="8">
    <source>
        <dbReference type="ARBA" id="ARBA00023328"/>
    </source>
</evidence>
<dbReference type="GO" id="GO:0007094">
    <property type="term" value="P:mitotic spindle assembly checkpoint signaling"/>
    <property type="evidence" value="ECO:0007669"/>
    <property type="project" value="UniProtKB-UniRule"/>
</dbReference>
<keyword evidence="6 9" id="KW-0995">Kinetochore</keyword>
<evidence type="ECO:0000256" key="3">
    <source>
        <dbReference type="ARBA" id="ARBA00022454"/>
    </source>
</evidence>
<evidence type="ECO:0000256" key="7">
    <source>
        <dbReference type="ARBA" id="ARBA00023306"/>
    </source>
</evidence>